<dbReference type="GO" id="GO:0016020">
    <property type="term" value="C:membrane"/>
    <property type="evidence" value="ECO:0007669"/>
    <property type="project" value="UniProtKB-SubCell"/>
</dbReference>
<accession>W8RU61</accession>
<reference evidence="10 11" key="1">
    <citation type="submission" date="2013-03" db="EMBL/GenBank/DDBJ databases">
        <authorList>
            <person name="Fiebig A."/>
            <person name="Goeker M."/>
            <person name="Klenk H.-P.P."/>
        </authorList>
    </citation>
    <scope>NUCLEOTIDE SEQUENCE [LARGE SCALE GENOMIC DNA]</scope>
    <source>
        <strain evidence="11">DSM 19469</strain>
    </source>
</reference>
<dbReference type="AlphaFoldDB" id="W8RU61"/>
<dbReference type="InterPro" id="IPR020846">
    <property type="entry name" value="MFS_dom"/>
</dbReference>
<feature type="transmembrane region" description="Helical" evidence="8">
    <location>
        <begin position="75"/>
        <end position="98"/>
    </location>
</feature>
<evidence type="ECO:0000256" key="8">
    <source>
        <dbReference type="SAM" id="Phobius"/>
    </source>
</evidence>
<dbReference type="InterPro" id="IPR036259">
    <property type="entry name" value="MFS_trans_sf"/>
</dbReference>
<dbReference type="InterPro" id="IPR005829">
    <property type="entry name" value="Sugar_transporter_CS"/>
</dbReference>
<evidence type="ECO:0000259" key="9">
    <source>
        <dbReference type="PROSITE" id="PS50850"/>
    </source>
</evidence>
<gene>
    <name evidence="10" type="ORF">roselon_02443</name>
</gene>
<evidence type="ECO:0000256" key="3">
    <source>
        <dbReference type="ARBA" id="ARBA00007520"/>
    </source>
</evidence>
<dbReference type="PROSITE" id="PS50850">
    <property type="entry name" value="MFS"/>
    <property type="match status" value="1"/>
</dbReference>
<feature type="transmembrane region" description="Helical" evidence="8">
    <location>
        <begin position="280"/>
        <end position="298"/>
    </location>
</feature>
<feature type="domain" description="Major facilitator superfamily (MFS) profile" evidence="9">
    <location>
        <begin position="4"/>
        <end position="382"/>
    </location>
</feature>
<dbReference type="Gene3D" id="1.20.1250.20">
    <property type="entry name" value="MFS general substrate transporter like domains"/>
    <property type="match status" value="1"/>
</dbReference>
<dbReference type="GO" id="GO:0022857">
    <property type="term" value="F:transmembrane transporter activity"/>
    <property type="evidence" value="ECO:0007669"/>
    <property type="project" value="InterPro"/>
</dbReference>
<protein>
    <submittedName>
        <fullName evidence="10">Tetracycline efflux protein TetA</fullName>
    </submittedName>
</protein>
<feature type="transmembrane region" description="Helical" evidence="8">
    <location>
        <begin position="337"/>
        <end position="363"/>
    </location>
</feature>
<dbReference type="Pfam" id="PF07690">
    <property type="entry name" value="MFS_1"/>
    <property type="match status" value="1"/>
</dbReference>
<feature type="transmembrane region" description="Helical" evidence="8">
    <location>
        <begin position="304"/>
        <end position="325"/>
    </location>
</feature>
<proteinExistence type="inferred from homology"/>
<evidence type="ECO:0000256" key="7">
    <source>
        <dbReference type="ARBA" id="ARBA00023136"/>
    </source>
</evidence>
<dbReference type="HOGENOM" id="CLU_001265_10_11_5"/>
<feature type="transmembrane region" description="Helical" evidence="8">
    <location>
        <begin position="216"/>
        <end position="237"/>
    </location>
</feature>
<name>W8RU61_9RHOB</name>
<dbReference type="PROSITE" id="PS00216">
    <property type="entry name" value="SUGAR_TRANSPORT_1"/>
    <property type="match status" value="1"/>
</dbReference>
<dbReference type="PATRIC" id="fig|1294273.3.peg.2414"/>
<dbReference type="STRING" id="1294273.roselon_02443"/>
<feature type="transmembrane region" description="Helical" evidence="8">
    <location>
        <begin position="249"/>
        <end position="268"/>
    </location>
</feature>
<organism evidence="10 11">
    <name type="scientific">Roseicyclus elongatus DSM 19469</name>
    <dbReference type="NCBI Taxonomy" id="1294273"/>
    <lineage>
        <taxon>Bacteria</taxon>
        <taxon>Pseudomonadati</taxon>
        <taxon>Pseudomonadota</taxon>
        <taxon>Alphaproteobacteria</taxon>
        <taxon>Rhodobacterales</taxon>
        <taxon>Roseobacteraceae</taxon>
        <taxon>Roseicyclus</taxon>
    </lineage>
</organism>
<dbReference type="InterPro" id="IPR001958">
    <property type="entry name" value="Tet-R_TetA/multi-R_MdtG-like"/>
</dbReference>
<dbReference type="RefSeq" id="WP_342665285.1">
    <property type="nucleotide sequence ID" value="NZ_CP004372.1"/>
</dbReference>
<comment type="similarity">
    <text evidence="3">Belongs to the major facilitator superfamily. TCR/Tet family.</text>
</comment>
<dbReference type="PRINTS" id="PR01035">
    <property type="entry name" value="TCRTETA"/>
</dbReference>
<dbReference type="KEGG" id="red:roselon_02443"/>
<keyword evidence="7 8" id="KW-0472">Membrane</keyword>
<evidence type="ECO:0000313" key="11">
    <source>
        <dbReference type="Proteomes" id="UP000019593"/>
    </source>
</evidence>
<dbReference type="Proteomes" id="UP000019593">
    <property type="component" value="Chromosome"/>
</dbReference>
<dbReference type="CDD" id="cd17388">
    <property type="entry name" value="MFS_TetA"/>
    <property type="match status" value="1"/>
</dbReference>
<feature type="transmembrane region" description="Helical" evidence="8">
    <location>
        <begin position="161"/>
        <end position="181"/>
    </location>
</feature>
<dbReference type="EMBL" id="CP004372">
    <property type="protein sequence ID" value="AHM04768.1"/>
    <property type="molecule type" value="Genomic_DNA"/>
</dbReference>
<dbReference type="PANTHER" id="PTHR23504">
    <property type="entry name" value="MAJOR FACILITATOR SUPERFAMILY DOMAIN-CONTAINING PROTEIN 10"/>
    <property type="match status" value="1"/>
</dbReference>
<comment type="function">
    <text evidence="1">Resistance to tetracycline by an active tetracycline efflux. This is an energy-dependent process that decreases the accumulation of the antibiotic in whole cells. This protein functions as a metal-tetracycline/H(+) antiporter.</text>
</comment>
<evidence type="ECO:0000256" key="2">
    <source>
        <dbReference type="ARBA" id="ARBA00004141"/>
    </source>
</evidence>
<keyword evidence="6 8" id="KW-1133">Transmembrane helix</keyword>
<dbReference type="PANTHER" id="PTHR23504:SF15">
    <property type="entry name" value="MAJOR FACILITATOR SUPERFAMILY (MFS) PROFILE DOMAIN-CONTAINING PROTEIN"/>
    <property type="match status" value="1"/>
</dbReference>
<evidence type="ECO:0000256" key="6">
    <source>
        <dbReference type="ARBA" id="ARBA00022989"/>
    </source>
</evidence>
<keyword evidence="4" id="KW-0813">Transport</keyword>
<feature type="transmembrane region" description="Helical" evidence="8">
    <location>
        <begin position="104"/>
        <end position="121"/>
    </location>
</feature>
<feature type="transmembrane region" description="Helical" evidence="8">
    <location>
        <begin position="42"/>
        <end position="63"/>
    </location>
</feature>
<dbReference type="SUPFAM" id="SSF103473">
    <property type="entry name" value="MFS general substrate transporter"/>
    <property type="match status" value="1"/>
</dbReference>
<evidence type="ECO:0000313" key="10">
    <source>
        <dbReference type="EMBL" id="AHM04768.1"/>
    </source>
</evidence>
<evidence type="ECO:0000256" key="5">
    <source>
        <dbReference type="ARBA" id="ARBA00022692"/>
    </source>
</evidence>
<comment type="subcellular location">
    <subcellularLocation>
        <location evidence="2">Membrane</location>
        <topology evidence="2">Multi-pass membrane protein</topology>
    </subcellularLocation>
</comment>
<evidence type="ECO:0000256" key="4">
    <source>
        <dbReference type="ARBA" id="ARBA00022448"/>
    </source>
</evidence>
<evidence type="ECO:0000256" key="1">
    <source>
        <dbReference type="ARBA" id="ARBA00003279"/>
    </source>
</evidence>
<sequence length="382" mass="40425">MRLPVLFILITVSLDAMGIGLILPVMPELIADVRGTGLNDAALWGGILSAAYAIMQFGFAPTIGNLSDRFGRRPVLLVSMAVMALDYVVMAIAGSIWLLLAGRIVAGITAATHSTAFAFMADITEPEKRAKAFGLVSAGFGIGFILGPLLGGLLGDLDPRAPFVAAACLAAANVVFGLLILPESLPKERRRAFDWRRANPAGGLMQMGKLPGVRPLLAVMLAYQISNFVYPAIWAYWTQGAFGWDAGMVGASLAAYGVAMAVVQGGLVQPVLHRLGELRAVTWGLMLNTGCLIAYALISQGWMIWVMIPISAMGAMVAPALQGVLSRAAGADQQGELQGVLASLSALSMILSPLMMTQAFFWATREGGAIWWPGALLPWRRG</sequence>
<keyword evidence="5 8" id="KW-0812">Transmembrane</keyword>
<feature type="transmembrane region" description="Helical" evidence="8">
    <location>
        <begin position="133"/>
        <end position="155"/>
    </location>
</feature>
<dbReference type="InterPro" id="IPR011701">
    <property type="entry name" value="MFS"/>
</dbReference>
<keyword evidence="11" id="KW-1185">Reference proteome</keyword>
<dbReference type="eggNOG" id="COG2814">
    <property type="taxonomic scope" value="Bacteria"/>
</dbReference>